<dbReference type="EMBL" id="JAWQEG010004999">
    <property type="protein sequence ID" value="KAK3859519.1"/>
    <property type="molecule type" value="Genomic_DNA"/>
</dbReference>
<name>A0AAE1EQD9_PETCI</name>
<dbReference type="Proteomes" id="UP001286313">
    <property type="component" value="Unassembled WGS sequence"/>
</dbReference>
<proteinExistence type="predicted"/>
<dbReference type="AlphaFoldDB" id="A0AAE1EQD9"/>
<keyword evidence="3" id="KW-1185">Reference proteome</keyword>
<evidence type="ECO:0000256" key="1">
    <source>
        <dbReference type="SAM" id="MobiDB-lite"/>
    </source>
</evidence>
<feature type="compositionally biased region" description="Basic and acidic residues" evidence="1">
    <location>
        <begin position="10"/>
        <end position="24"/>
    </location>
</feature>
<reference evidence="2" key="1">
    <citation type="submission" date="2023-10" db="EMBL/GenBank/DDBJ databases">
        <title>Genome assemblies of two species of porcelain crab, Petrolisthes cinctipes and Petrolisthes manimaculis (Anomura: Porcellanidae).</title>
        <authorList>
            <person name="Angst P."/>
        </authorList>
    </citation>
    <scope>NUCLEOTIDE SEQUENCE</scope>
    <source>
        <strain evidence="2">PB745_01</strain>
        <tissue evidence="2">Gill</tissue>
    </source>
</reference>
<sequence>MESVVGSKRGGAEGKEGVEEKGGVKENAVVEGKYGVEGKEGVAQRKVMRRVFLLLRQLPAVARRLGPSCNKTPSLHACLLSRPNLRHGLGGRGNECKKYTDPNAGIRWNSLGSELLYTDSFDPRSLSGVCLE</sequence>
<protein>
    <submittedName>
        <fullName evidence="2">Uncharacterized protein</fullName>
    </submittedName>
</protein>
<comment type="caution">
    <text evidence="2">The sequence shown here is derived from an EMBL/GenBank/DDBJ whole genome shotgun (WGS) entry which is preliminary data.</text>
</comment>
<gene>
    <name evidence="2" type="ORF">Pcinc_034378</name>
</gene>
<evidence type="ECO:0000313" key="3">
    <source>
        <dbReference type="Proteomes" id="UP001286313"/>
    </source>
</evidence>
<evidence type="ECO:0000313" key="2">
    <source>
        <dbReference type="EMBL" id="KAK3859519.1"/>
    </source>
</evidence>
<feature type="region of interest" description="Disordered" evidence="1">
    <location>
        <begin position="1"/>
        <end position="24"/>
    </location>
</feature>
<accession>A0AAE1EQD9</accession>
<organism evidence="2 3">
    <name type="scientific">Petrolisthes cinctipes</name>
    <name type="common">Flat porcelain crab</name>
    <dbReference type="NCBI Taxonomy" id="88211"/>
    <lineage>
        <taxon>Eukaryota</taxon>
        <taxon>Metazoa</taxon>
        <taxon>Ecdysozoa</taxon>
        <taxon>Arthropoda</taxon>
        <taxon>Crustacea</taxon>
        <taxon>Multicrustacea</taxon>
        <taxon>Malacostraca</taxon>
        <taxon>Eumalacostraca</taxon>
        <taxon>Eucarida</taxon>
        <taxon>Decapoda</taxon>
        <taxon>Pleocyemata</taxon>
        <taxon>Anomura</taxon>
        <taxon>Galatheoidea</taxon>
        <taxon>Porcellanidae</taxon>
        <taxon>Petrolisthes</taxon>
    </lineage>
</organism>